<comment type="similarity">
    <text evidence="1">Belongs to the 'phage' integrase family.</text>
</comment>
<dbReference type="KEGG" id="fps:FP2585"/>
<dbReference type="OrthoDB" id="1098628at2"/>
<feature type="domain" description="Tyr recombinase" evidence="4">
    <location>
        <begin position="219"/>
        <end position="396"/>
    </location>
</feature>
<dbReference type="Pfam" id="PF17293">
    <property type="entry name" value="Arm-DNA-bind_5"/>
    <property type="match status" value="1"/>
</dbReference>
<dbReference type="EMBL" id="AM398681">
    <property type="protein sequence ID" value="CDF59590.1"/>
    <property type="molecule type" value="Genomic_DNA"/>
</dbReference>
<evidence type="ECO:0000256" key="3">
    <source>
        <dbReference type="ARBA" id="ARBA00023172"/>
    </source>
</evidence>
<dbReference type="Pfam" id="PF13102">
    <property type="entry name" value="Phage_int_SAM_5"/>
    <property type="match status" value="1"/>
</dbReference>
<dbReference type="InterPro" id="IPR025269">
    <property type="entry name" value="SAM-like_dom"/>
</dbReference>
<dbReference type="InterPro" id="IPR013762">
    <property type="entry name" value="Integrase-like_cat_sf"/>
</dbReference>
<dbReference type="Gene3D" id="1.10.443.10">
    <property type="entry name" value="Intergrase catalytic core"/>
    <property type="match status" value="1"/>
</dbReference>
<keyword evidence="6" id="KW-1185">Reference proteome</keyword>
<dbReference type="Pfam" id="PF00589">
    <property type="entry name" value="Phage_integrase"/>
    <property type="match status" value="1"/>
</dbReference>
<dbReference type="SUPFAM" id="SSF56349">
    <property type="entry name" value="DNA breaking-rejoining enzymes"/>
    <property type="match status" value="1"/>
</dbReference>
<dbReference type="GO" id="GO:0003677">
    <property type="term" value="F:DNA binding"/>
    <property type="evidence" value="ECO:0007669"/>
    <property type="project" value="UniProtKB-KW"/>
</dbReference>
<dbReference type="InterPro" id="IPR011010">
    <property type="entry name" value="DNA_brk_join_enz"/>
</dbReference>
<dbReference type="STRING" id="402612.FP2585"/>
<dbReference type="PROSITE" id="PS51898">
    <property type="entry name" value="TYR_RECOMBINASE"/>
    <property type="match status" value="1"/>
</dbReference>
<dbReference type="InterPro" id="IPR002104">
    <property type="entry name" value="Integrase_catalytic"/>
</dbReference>
<dbReference type="Proteomes" id="UP000006394">
    <property type="component" value="Chromosome"/>
</dbReference>
<dbReference type="InterPro" id="IPR035386">
    <property type="entry name" value="Arm-DNA-bind_5"/>
</dbReference>
<protein>
    <submittedName>
        <fullName evidence="5">Probable transposase</fullName>
    </submittedName>
</protein>
<organism evidence="5 6">
    <name type="scientific">Flavobacterium psychrophilum (strain ATCC 49511 / DSM 21280 / CIP 103535 / JIP02/86)</name>
    <dbReference type="NCBI Taxonomy" id="402612"/>
    <lineage>
        <taxon>Bacteria</taxon>
        <taxon>Pseudomonadati</taxon>
        <taxon>Bacteroidota</taxon>
        <taxon>Flavobacteriia</taxon>
        <taxon>Flavobacteriales</taxon>
        <taxon>Flavobacteriaceae</taxon>
        <taxon>Flavobacterium</taxon>
    </lineage>
</organism>
<gene>
    <name evidence="5" type="ordered locus">FP2585</name>
</gene>
<reference evidence="5 6" key="1">
    <citation type="journal article" date="2007" name="Nat. Biotechnol.">
        <title>Complete genome sequence of the fish pathogen Flavobacterium psychrophilum.</title>
        <authorList>
            <person name="Duchaud E."/>
            <person name="Boussaha M."/>
            <person name="Loux V."/>
            <person name="Bernardet J.F."/>
            <person name="Michel C."/>
            <person name="Kerouault B."/>
            <person name="Mondot S."/>
            <person name="Nicolas P."/>
            <person name="Bossy R."/>
            <person name="Caron C."/>
            <person name="Bessieres P."/>
            <person name="Gibrat J.F."/>
            <person name="Claverol S."/>
            <person name="Dumetz F."/>
            <person name="Le Henaff M."/>
            <person name="Benmansour A."/>
        </authorList>
    </citation>
    <scope>NUCLEOTIDE SEQUENCE [LARGE SCALE GENOMIC DNA]</scope>
    <source>
        <strain evidence="6">ATCC 49511 / DSM 21280 / CIP 103535 / JIP02/86</strain>
    </source>
</reference>
<evidence type="ECO:0000256" key="2">
    <source>
        <dbReference type="ARBA" id="ARBA00023125"/>
    </source>
</evidence>
<dbReference type="HOGENOM" id="CLU_033139_2_0_10"/>
<evidence type="ECO:0000313" key="5">
    <source>
        <dbReference type="EMBL" id="CDF59590.1"/>
    </source>
</evidence>
<dbReference type="GO" id="GO:0006310">
    <property type="term" value="P:DNA recombination"/>
    <property type="evidence" value="ECO:0007669"/>
    <property type="project" value="UniProtKB-KW"/>
</dbReference>
<keyword evidence="2" id="KW-0238">DNA-binding</keyword>
<dbReference type="InterPro" id="IPR010998">
    <property type="entry name" value="Integrase_recombinase_N"/>
</dbReference>
<dbReference type="RefSeq" id="WP_016362024.1">
    <property type="nucleotide sequence ID" value="NC_009613.3"/>
</dbReference>
<dbReference type="eggNOG" id="COG4974">
    <property type="taxonomic scope" value="Bacteria"/>
</dbReference>
<evidence type="ECO:0000259" key="4">
    <source>
        <dbReference type="PROSITE" id="PS51898"/>
    </source>
</evidence>
<proteinExistence type="inferred from homology"/>
<dbReference type="GeneID" id="66553397"/>
<accession>R7RTT3</accession>
<dbReference type="PANTHER" id="PTHR30349:SF64">
    <property type="entry name" value="PROPHAGE INTEGRASE INTD-RELATED"/>
    <property type="match status" value="1"/>
</dbReference>
<dbReference type="GO" id="GO:0015074">
    <property type="term" value="P:DNA integration"/>
    <property type="evidence" value="ECO:0007669"/>
    <property type="project" value="InterPro"/>
</dbReference>
<dbReference type="AlphaFoldDB" id="R7RTT3"/>
<keyword evidence="3" id="KW-0233">DNA recombination</keyword>
<evidence type="ECO:0000256" key="1">
    <source>
        <dbReference type="ARBA" id="ARBA00008857"/>
    </source>
</evidence>
<name>R7RTT3_FLAPJ</name>
<sequence>MKTTISILFYLKRAKANSKGLVPIFQRITVNGKRIDKSTSKFIDPLKWSIEGGKMKGNSEEARTVNSHLVYLKSKVLDAENNLQRYGGRVLAETIKNKLNGFDERDRMLIPIFQNHNDKMEALLGQEYAPGTLERYKTSLKHTKDFIKWKYNLSDINILKIDYAFVAEYDFYFRSVCKCSNNTTVKYVKNFMKIIRICLANDWIQKDPFINYKATTKEVDRFFLTEEQIFTIANKQLHTQRLNQVRDAFLFSCYTGLAYVDVKNLSKDNISMGIDGEKWIFTNRQKTKVQSNIPLLPFAEEMIEKYKNNPKCLNEGKLLPILSNQRTNSYLKEIADLCGIDKELTFHIARHTFATTILLNNGIPMESASKMLGHTSIKTTQHYAKILNKKVSDDMKILKEKFAAKMQSTDNEISLIKIN</sequence>
<dbReference type="Gene3D" id="1.10.150.130">
    <property type="match status" value="1"/>
</dbReference>
<dbReference type="CDD" id="cd01185">
    <property type="entry name" value="INTN1_C_like"/>
    <property type="match status" value="1"/>
</dbReference>
<dbReference type="PANTHER" id="PTHR30349">
    <property type="entry name" value="PHAGE INTEGRASE-RELATED"/>
    <property type="match status" value="1"/>
</dbReference>
<evidence type="ECO:0000313" key="6">
    <source>
        <dbReference type="Proteomes" id="UP000006394"/>
    </source>
</evidence>
<dbReference type="EnsemblBacteria" id="CDF59590">
    <property type="protein sequence ID" value="CDF59590"/>
    <property type="gene ID" value="FP2585"/>
</dbReference>
<dbReference type="InterPro" id="IPR050090">
    <property type="entry name" value="Tyrosine_recombinase_XerCD"/>
</dbReference>